<comment type="catalytic activity">
    <reaction evidence="1">
        <text>Hydrolyzes the link between N-acetylmuramoyl residues and L-amino acid residues in certain cell-wall glycopeptides.</text>
        <dbReference type="EC" id="3.5.1.28"/>
    </reaction>
</comment>
<dbReference type="FunFam" id="3.40.630.40:FF:000005">
    <property type="entry name" value="N-acetylmuramoyl-L-alanine amidase (AmiA)"/>
    <property type="match status" value="1"/>
</dbReference>
<dbReference type="PANTHER" id="PTHR30404:SF0">
    <property type="entry name" value="N-ACETYLMURAMOYL-L-ALANINE AMIDASE AMIC"/>
    <property type="match status" value="1"/>
</dbReference>
<feature type="region of interest" description="Disordered" evidence="4">
    <location>
        <begin position="122"/>
        <end position="147"/>
    </location>
</feature>
<dbReference type="SUPFAM" id="SSF53187">
    <property type="entry name" value="Zn-dependent exopeptidases"/>
    <property type="match status" value="1"/>
</dbReference>
<dbReference type="InterPro" id="IPR002508">
    <property type="entry name" value="MurNAc-LAA_cat"/>
</dbReference>
<dbReference type="AlphaFoldDB" id="E1YB20"/>
<dbReference type="InterPro" id="IPR050695">
    <property type="entry name" value="N-acetylmuramoyl_amidase_3"/>
</dbReference>
<evidence type="ECO:0000313" key="6">
    <source>
        <dbReference type="EMBL" id="CBX27861.1"/>
    </source>
</evidence>
<dbReference type="Gene3D" id="1.25.40.10">
    <property type="entry name" value="Tetratricopeptide repeat domain"/>
    <property type="match status" value="1"/>
</dbReference>
<dbReference type="InterPro" id="IPR011990">
    <property type="entry name" value="TPR-like_helical_dom_sf"/>
</dbReference>
<feature type="domain" description="MurNAc-LAA" evidence="5">
    <location>
        <begin position="400"/>
        <end position="551"/>
    </location>
</feature>
<dbReference type="Gene3D" id="3.40.630.40">
    <property type="entry name" value="Zn-dependent exopeptidases"/>
    <property type="match status" value="1"/>
</dbReference>
<evidence type="ECO:0000256" key="1">
    <source>
        <dbReference type="ARBA" id="ARBA00001561"/>
    </source>
</evidence>
<accession>E1YB20</accession>
<dbReference type="PANTHER" id="PTHR30404">
    <property type="entry name" value="N-ACETYLMURAMOYL-L-ALANINE AMIDASE"/>
    <property type="match status" value="1"/>
</dbReference>
<dbReference type="EC" id="3.5.1.28" evidence="2"/>
<dbReference type="Pfam" id="PF01520">
    <property type="entry name" value="Amidase_3"/>
    <property type="match status" value="1"/>
</dbReference>
<proteinExistence type="predicted"/>
<organism evidence="6">
    <name type="scientific">uncultured Desulfobacterium sp</name>
    <dbReference type="NCBI Taxonomy" id="201089"/>
    <lineage>
        <taxon>Bacteria</taxon>
        <taxon>Pseudomonadati</taxon>
        <taxon>Thermodesulfobacteriota</taxon>
        <taxon>Desulfobacteria</taxon>
        <taxon>Desulfobacterales</taxon>
        <taxon>Desulfobacteriaceae</taxon>
        <taxon>Desulfobacterium</taxon>
        <taxon>environmental samples</taxon>
    </lineage>
</organism>
<evidence type="ECO:0000256" key="2">
    <source>
        <dbReference type="ARBA" id="ARBA00011901"/>
    </source>
</evidence>
<dbReference type="EMBL" id="FR695867">
    <property type="protein sequence ID" value="CBX27861.1"/>
    <property type="molecule type" value="Genomic_DNA"/>
</dbReference>
<protein>
    <recommendedName>
        <fullName evidence="2">N-acetylmuramoyl-L-alanine amidase</fullName>
        <ecNumber evidence="2">3.5.1.28</ecNumber>
    </recommendedName>
</protein>
<evidence type="ECO:0000256" key="4">
    <source>
        <dbReference type="SAM" id="MobiDB-lite"/>
    </source>
</evidence>
<dbReference type="Gene3D" id="2.60.40.3500">
    <property type="match status" value="1"/>
</dbReference>
<dbReference type="InterPro" id="IPR021731">
    <property type="entry name" value="AMIN_dom"/>
</dbReference>
<sequence>MTLFFSFILLFQPCLSSAGDAKTGYFRAEGAYKSLRNNPARQKYRQFWLECIDKFQKVYREDPSGPWASASLYMAGNLYIELHKRSLKSSDKNEAIDIFERITKRFPDSKYAARAREEIEKNTAVVSTEKPVDETSATPDKSKTAAIEDSAVQTKTITPKASELQDSIKEIIAQAAVQEQGAKENTDSKNSGIATIRDLRHWSNPNYTRIVIDADNETLYTPKLLRQDPSIDKPQRLFVDFKNSKLGSNIKKVIPINDDLLSSARAGQYEPETVRVVVDIKSFKTYKIFSLKNPFRVVIDVWGSSDETGKNADAASESREKIIRPGDLCKQFALGVKKITIDMGHGGQDFGAPGYIKGIHEKNIVLTLGAKLAKKIREELHCEVVMTRKSDKYLTLEERTAIANTKNSDLFISIHANASRNKEAYGIETYFLNLATDNDAIQLAARENATSTKNISDLQTILNDLMQNSKINESSRLASLVQESICKHLSSKYDMIKNKGVKQAPFYVLLGAQMPAILIETSFISNKRECKRLTDSKYQDMICEGIVNGIRSYINEINPTAFLRESCAKGG</sequence>
<dbReference type="SMART" id="SM00646">
    <property type="entry name" value="Ami_3"/>
    <property type="match status" value="1"/>
</dbReference>
<dbReference type="GO" id="GO:0009253">
    <property type="term" value="P:peptidoglycan catabolic process"/>
    <property type="evidence" value="ECO:0007669"/>
    <property type="project" value="InterPro"/>
</dbReference>
<evidence type="ECO:0000256" key="3">
    <source>
        <dbReference type="ARBA" id="ARBA00022801"/>
    </source>
</evidence>
<dbReference type="GO" id="GO:0008745">
    <property type="term" value="F:N-acetylmuramoyl-L-alanine amidase activity"/>
    <property type="evidence" value="ECO:0007669"/>
    <property type="project" value="UniProtKB-EC"/>
</dbReference>
<dbReference type="CDD" id="cd02696">
    <property type="entry name" value="MurNAc-LAA"/>
    <property type="match status" value="1"/>
</dbReference>
<dbReference type="GO" id="GO:0030288">
    <property type="term" value="C:outer membrane-bounded periplasmic space"/>
    <property type="evidence" value="ECO:0007669"/>
    <property type="project" value="TreeGrafter"/>
</dbReference>
<reference evidence="6" key="1">
    <citation type="journal article" date="2011" name="Environ. Microbiol.">
        <title>Genomic insights into the metabolic potential of the polycyclic aromatic hydrocarbon degrading sulfate-reducing Deltaproteobacterium N47.</title>
        <authorList>
            <person name="Bergmann F."/>
            <person name="Selesi D."/>
            <person name="Weinmaier T."/>
            <person name="Tischler P."/>
            <person name="Rattei T."/>
            <person name="Meckenstock R.U."/>
        </authorList>
    </citation>
    <scope>NUCLEOTIDE SEQUENCE</scope>
</reference>
<dbReference type="Pfam" id="PF11741">
    <property type="entry name" value="AMIN"/>
    <property type="match status" value="1"/>
</dbReference>
<name>E1YB20_9BACT</name>
<gene>
    <name evidence="6" type="ORF">N47_C19190</name>
</gene>
<evidence type="ECO:0000259" key="5">
    <source>
        <dbReference type="SMART" id="SM00646"/>
    </source>
</evidence>
<keyword evidence="3" id="KW-0378">Hydrolase</keyword>